<dbReference type="SUPFAM" id="SSF53448">
    <property type="entry name" value="Nucleotide-diphospho-sugar transferases"/>
    <property type="match status" value="1"/>
</dbReference>
<keyword evidence="1" id="KW-0328">Glycosyltransferase</keyword>
<dbReference type="Proteomes" id="UP000070960">
    <property type="component" value="Unassembled WGS sequence"/>
</dbReference>
<protein>
    <submittedName>
        <fullName evidence="4">Glycosyl transferase family protein</fullName>
    </submittedName>
</protein>
<evidence type="ECO:0000256" key="3">
    <source>
        <dbReference type="ARBA" id="ARBA00022723"/>
    </source>
</evidence>
<evidence type="ECO:0000256" key="2">
    <source>
        <dbReference type="ARBA" id="ARBA00022679"/>
    </source>
</evidence>
<accession>A0A0Z8G244</accession>
<dbReference type="PANTHER" id="PTHR13778:SF47">
    <property type="entry name" value="LIPOPOLYSACCHARIDE 1,3-GALACTOSYLTRANSFERASE"/>
    <property type="match status" value="1"/>
</dbReference>
<gene>
    <name evidence="4" type="primary">gspA_2</name>
    <name evidence="4" type="ORF">ERS132442_01519</name>
</gene>
<evidence type="ECO:0000313" key="5">
    <source>
        <dbReference type="Proteomes" id="UP000070960"/>
    </source>
</evidence>
<dbReference type="GO" id="GO:0016757">
    <property type="term" value="F:glycosyltransferase activity"/>
    <property type="evidence" value="ECO:0007669"/>
    <property type="project" value="UniProtKB-KW"/>
</dbReference>
<dbReference type="InterPro" id="IPR002495">
    <property type="entry name" value="Glyco_trans_8"/>
</dbReference>
<dbReference type="InterPro" id="IPR050748">
    <property type="entry name" value="Glycosyltrans_8_dom-fam"/>
</dbReference>
<dbReference type="AlphaFoldDB" id="A0A0Z8G244"/>
<organism evidence="4 5">
    <name type="scientific">Streptococcus suis</name>
    <dbReference type="NCBI Taxonomy" id="1307"/>
    <lineage>
        <taxon>Bacteria</taxon>
        <taxon>Bacillati</taxon>
        <taxon>Bacillota</taxon>
        <taxon>Bacilli</taxon>
        <taxon>Lactobacillales</taxon>
        <taxon>Streptococcaceae</taxon>
        <taxon>Streptococcus</taxon>
    </lineage>
</organism>
<evidence type="ECO:0000313" key="4">
    <source>
        <dbReference type="EMBL" id="CYV86025.1"/>
    </source>
</evidence>
<dbReference type="CDD" id="cd04194">
    <property type="entry name" value="GT8_A4GalT_like"/>
    <property type="match status" value="1"/>
</dbReference>
<dbReference type="InterPro" id="IPR029044">
    <property type="entry name" value="Nucleotide-diphossugar_trans"/>
</dbReference>
<dbReference type="Pfam" id="PF01501">
    <property type="entry name" value="Glyco_transf_8"/>
    <property type="match status" value="1"/>
</dbReference>
<dbReference type="PANTHER" id="PTHR13778">
    <property type="entry name" value="GLYCOSYLTRANSFERASE 8 DOMAIN-CONTAINING PROTEIN"/>
    <property type="match status" value="1"/>
</dbReference>
<dbReference type="EMBL" id="FIIE01000013">
    <property type="protein sequence ID" value="CYV86025.1"/>
    <property type="molecule type" value="Genomic_DNA"/>
</dbReference>
<dbReference type="Gene3D" id="3.90.550.10">
    <property type="entry name" value="Spore Coat Polysaccharide Biosynthesis Protein SpsA, Chain A"/>
    <property type="match status" value="1"/>
</dbReference>
<sequence>MNKETKAIVLAGDYGYIRYIEATIKSICYHNANVKIYLFNQDIPQEWFIYIRRRMRETGSQLIDVKLIGTGVELGWTLPKNGPHINYMTYARFFIPKFVEEDKVLYLDSDLVVTRSLDGLFAKDIEDYYLAAAKIGYGLEERFNAGVLLINNRRWKDEQIMERLLEVVSQEHQNLTEADQSVLNMVIKDRYLLLEDTYNFQIGTDKLLEQFGYKFIFDIPLDPLPAIIHYVSPVKPWLTYSTSRLREVWWRYSQLEWADILHHHSQLTISAEKNLLTIFEFPKLEQIESLVQLLPHCNFHIMAFTDIVPELKRLASYENVKLYPHVMHYTADRWIDNCDMYLDINHGSKFRDILQMLVDRNKPLLTFTATKTDGFEEAVFDTAEEMAEFIMKN</sequence>
<proteinExistence type="predicted"/>
<evidence type="ECO:0000256" key="1">
    <source>
        <dbReference type="ARBA" id="ARBA00022676"/>
    </source>
</evidence>
<name>A0A0Z8G244_STRSU</name>
<dbReference type="GO" id="GO:0046872">
    <property type="term" value="F:metal ion binding"/>
    <property type="evidence" value="ECO:0007669"/>
    <property type="project" value="UniProtKB-KW"/>
</dbReference>
<keyword evidence="3" id="KW-0479">Metal-binding</keyword>
<reference evidence="4 5" key="1">
    <citation type="submission" date="2016-02" db="EMBL/GenBank/DDBJ databases">
        <authorList>
            <consortium name="Pathogen Informatics"/>
        </authorList>
    </citation>
    <scope>NUCLEOTIDE SEQUENCE [LARGE SCALE GENOMIC DNA]</scope>
    <source>
        <strain evidence="4 5">LSS80</strain>
    </source>
</reference>
<keyword evidence="2 4" id="KW-0808">Transferase</keyword>
<dbReference type="RefSeq" id="WP_044680229.1">
    <property type="nucleotide sequence ID" value="NZ_CECW01000067.1"/>
</dbReference>